<evidence type="ECO:0000256" key="1">
    <source>
        <dbReference type="SAM" id="MobiDB-lite"/>
    </source>
</evidence>
<evidence type="ECO:0000256" key="2">
    <source>
        <dbReference type="SAM" id="Phobius"/>
    </source>
</evidence>
<keyword evidence="2" id="KW-0472">Membrane</keyword>
<organism evidence="3 4">
    <name type="scientific">Pseudonocardia ailaonensis</name>
    <dbReference type="NCBI Taxonomy" id="367279"/>
    <lineage>
        <taxon>Bacteria</taxon>
        <taxon>Bacillati</taxon>
        <taxon>Actinomycetota</taxon>
        <taxon>Actinomycetes</taxon>
        <taxon>Pseudonocardiales</taxon>
        <taxon>Pseudonocardiaceae</taxon>
        <taxon>Pseudonocardia</taxon>
    </lineage>
</organism>
<keyword evidence="2" id="KW-1133">Transmembrane helix</keyword>
<proteinExistence type="predicted"/>
<feature type="transmembrane region" description="Helical" evidence="2">
    <location>
        <begin position="131"/>
        <end position="155"/>
    </location>
</feature>
<keyword evidence="2" id="KW-0812">Transmembrane</keyword>
<protein>
    <submittedName>
        <fullName evidence="3">Uncharacterized protein</fullName>
    </submittedName>
</protein>
<gene>
    <name evidence="3" type="ORF">GCM10009836_55990</name>
</gene>
<reference evidence="3 4" key="1">
    <citation type="journal article" date="2019" name="Int. J. Syst. Evol. Microbiol.">
        <title>The Global Catalogue of Microorganisms (GCM) 10K type strain sequencing project: providing services to taxonomists for standard genome sequencing and annotation.</title>
        <authorList>
            <consortium name="The Broad Institute Genomics Platform"/>
            <consortium name="The Broad Institute Genome Sequencing Center for Infectious Disease"/>
            <person name="Wu L."/>
            <person name="Ma J."/>
        </authorList>
    </citation>
    <scope>NUCLEOTIDE SEQUENCE [LARGE SCALE GENOMIC DNA]</scope>
    <source>
        <strain evidence="3 4">JCM 16009</strain>
    </source>
</reference>
<feature type="transmembrane region" description="Helical" evidence="2">
    <location>
        <begin position="81"/>
        <end position="103"/>
    </location>
</feature>
<feature type="transmembrane region" description="Helical" evidence="2">
    <location>
        <begin position="162"/>
        <end position="181"/>
    </location>
</feature>
<sequence length="216" mass="23045">MSTPSDPSDQPRYDPYSGGPSSGQYAQYPQNPYGSGSSGNPYGYQQPQPYAYSPYGQQPSPGAFDPEPEVVPRPGAMVGALILLVLSALPFLVFGVLGLFVPITQSQFPTELGLDALLTQYNVTFDQFLQAVRLIVALVAVLALVYILFAALAFGGRNWARIASTVLTVIFAVFLLLNIAGAGVASALVLAPVVLSVLGVVLMFVRPSARWFASRR</sequence>
<evidence type="ECO:0000313" key="4">
    <source>
        <dbReference type="Proteomes" id="UP001500449"/>
    </source>
</evidence>
<accession>A0ABN2NGQ8</accession>
<dbReference type="RefSeq" id="WP_344423505.1">
    <property type="nucleotide sequence ID" value="NZ_BAAAQK010000023.1"/>
</dbReference>
<dbReference type="EMBL" id="BAAAQK010000023">
    <property type="protein sequence ID" value="GAA1868314.1"/>
    <property type="molecule type" value="Genomic_DNA"/>
</dbReference>
<feature type="transmembrane region" description="Helical" evidence="2">
    <location>
        <begin position="187"/>
        <end position="205"/>
    </location>
</feature>
<feature type="region of interest" description="Disordered" evidence="1">
    <location>
        <begin position="1"/>
        <end position="68"/>
    </location>
</feature>
<comment type="caution">
    <text evidence="3">The sequence shown here is derived from an EMBL/GenBank/DDBJ whole genome shotgun (WGS) entry which is preliminary data.</text>
</comment>
<dbReference type="Proteomes" id="UP001500449">
    <property type="component" value="Unassembled WGS sequence"/>
</dbReference>
<name>A0ABN2NGQ8_9PSEU</name>
<evidence type="ECO:0000313" key="3">
    <source>
        <dbReference type="EMBL" id="GAA1868314.1"/>
    </source>
</evidence>
<feature type="compositionally biased region" description="Low complexity" evidence="1">
    <location>
        <begin position="28"/>
        <end position="61"/>
    </location>
</feature>
<keyword evidence="4" id="KW-1185">Reference proteome</keyword>